<dbReference type="PANTHER" id="PTHR34290">
    <property type="entry name" value="SI:CH73-390P7.2"/>
    <property type="match status" value="1"/>
</dbReference>
<dbReference type="Pfam" id="PF04134">
    <property type="entry name" value="DCC1-like"/>
    <property type="match status" value="1"/>
</dbReference>
<sequence>METPTDIRQRLDVWMDGNCSLCQRSKAWCETRDRNGRVRFIDFRTASGGELPLTHDEHQTSMWIRDHDGILLEGFAAWRRIMAEIPGWKWLARLGSLPPFTLIGPHLYNLIAANRHNLRLH</sequence>
<dbReference type="InterPro" id="IPR007263">
    <property type="entry name" value="DCC1-like"/>
</dbReference>
<protein>
    <submittedName>
        <fullName evidence="1">DUF393 domain-containing protein</fullName>
    </submittedName>
</protein>
<gene>
    <name evidence="1" type="ORF">IFJ97_06290</name>
</gene>
<dbReference type="AlphaFoldDB" id="A0A8J6Y7B4"/>
<evidence type="ECO:0000313" key="1">
    <source>
        <dbReference type="EMBL" id="MBD3870954.1"/>
    </source>
</evidence>
<dbReference type="PANTHER" id="PTHR34290:SF2">
    <property type="entry name" value="OS04G0668800 PROTEIN"/>
    <property type="match status" value="1"/>
</dbReference>
<name>A0A8J6Y7B4_9BACT</name>
<comment type="caution">
    <text evidence="1">The sequence shown here is derived from an EMBL/GenBank/DDBJ whole genome shotgun (WGS) entry which is preliminary data.</text>
</comment>
<proteinExistence type="predicted"/>
<dbReference type="Proteomes" id="UP000598633">
    <property type="component" value="Unassembled WGS sequence"/>
</dbReference>
<evidence type="ECO:0000313" key="2">
    <source>
        <dbReference type="Proteomes" id="UP000598633"/>
    </source>
</evidence>
<accession>A0A8J6Y7B4</accession>
<dbReference type="EMBL" id="JACXWA010000107">
    <property type="protein sequence ID" value="MBD3870954.1"/>
    <property type="molecule type" value="Genomic_DNA"/>
</dbReference>
<dbReference type="GO" id="GO:0015035">
    <property type="term" value="F:protein-disulfide reductase activity"/>
    <property type="evidence" value="ECO:0007669"/>
    <property type="project" value="InterPro"/>
</dbReference>
<dbReference type="InterPro" id="IPR044691">
    <property type="entry name" value="DCC1_Trx"/>
</dbReference>
<organism evidence="1 2">
    <name type="scientific">Candidatus Sulfomarinibacter kjeldsenii</name>
    <dbReference type="NCBI Taxonomy" id="2885994"/>
    <lineage>
        <taxon>Bacteria</taxon>
        <taxon>Pseudomonadati</taxon>
        <taxon>Acidobacteriota</taxon>
        <taxon>Thermoanaerobaculia</taxon>
        <taxon>Thermoanaerobaculales</taxon>
        <taxon>Candidatus Sulfomarinibacteraceae</taxon>
        <taxon>Candidatus Sulfomarinibacter</taxon>
    </lineage>
</organism>
<reference evidence="1 2" key="1">
    <citation type="submission" date="2020-08" db="EMBL/GenBank/DDBJ databases">
        <title>Acidobacteriota in marine sediments use diverse sulfur dissimilation pathways.</title>
        <authorList>
            <person name="Wasmund K."/>
        </authorList>
    </citation>
    <scope>NUCLEOTIDE SEQUENCE [LARGE SCALE GENOMIC DNA]</scope>
    <source>
        <strain evidence="1">MAG AM3-A</strain>
    </source>
</reference>